<keyword evidence="3 5" id="KW-0521">NADP</keyword>
<comment type="pathway">
    <text evidence="5">Amino-acid biosynthesis; L-arginine biosynthesis; N(2)-acetyl-L-ornithine from L-glutamate: step 3/4.</text>
</comment>
<dbReference type="InterPro" id="IPR000534">
    <property type="entry name" value="Semialdehyde_DH_NAD-bd"/>
</dbReference>
<dbReference type="Gene3D" id="3.40.50.720">
    <property type="entry name" value="NAD(P)-binding Rossmann-like Domain"/>
    <property type="match status" value="1"/>
</dbReference>
<keyword evidence="5" id="KW-0963">Cytoplasm</keyword>
<comment type="catalytic activity">
    <reaction evidence="5">
        <text>N-acetyl-L-glutamate 5-semialdehyde + phosphate + NADP(+) = N-acetyl-L-glutamyl 5-phosphate + NADPH + H(+)</text>
        <dbReference type="Rhea" id="RHEA:21588"/>
        <dbReference type="ChEBI" id="CHEBI:15378"/>
        <dbReference type="ChEBI" id="CHEBI:29123"/>
        <dbReference type="ChEBI" id="CHEBI:43474"/>
        <dbReference type="ChEBI" id="CHEBI:57783"/>
        <dbReference type="ChEBI" id="CHEBI:57936"/>
        <dbReference type="ChEBI" id="CHEBI:58349"/>
        <dbReference type="EC" id="1.2.1.38"/>
    </reaction>
</comment>
<comment type="similarity">
    <text evidence="5">Belongs to the NAGSA dehydrogenase family. Type 1 subfamily.</text>
</comment>
<dbReference type="SUPFAM" id="SSF51735">
    <property type="entry name" value="NAD(P)-binding Rossmann-fold domains"/>
    <property type="match status" value="1"/>
</dbReference>
<gene>
    <name evidence="5" type="primary">argC</name>
    <name evidence="8" type="ORF">SAMN06265353_0039</name>
</gene>
<dbReference type="InterPro" id="IPR050085">
    <property type="entry name" value="AGPR"/>
</dbReference>
<evidence type="ECO:0000313" key="9">
    <source>
        <dbReference type="Proteomes" id="UP000218627"/>
    </source>
</evidence>
<proteinExistence type="inferred from homology"/>
<dbReference type="PANTHER" id="PTHR32338:SF10">
    <property type="entry name" value="N-ACETYL-GAMMA-GLUTAMYL-PHOSPHATE REDUCTASE, CHLOROPLASTIC-RELATED"/>
    <property type="match status" value="1"/>
</dbReference>
<dbReference type="EMBL" id="OBEN01000001">
    <property type="protein sequence ID" value="SNZ10753.1"/>
    <property type="molecule type" value="Genomic_DNA"/>
</dbReference>
<dbReference type="UniPathway" id="UPA00068">
    <property type="reaction ID" value="UER00108"/>
</dbReference>
<dbReference type="RefSeq" id="WP_096599880.1">
    <property type="nucleotide sequence ID" value="NZ_OBEN01000001.1"/>
</dbReference>
<dbReference type="Pfam" id="PF01118">
    <property type="entry name" value="Semialdhyde_dh"/>
    <property type="match status" value="1"/>
</dbReference>
<evidence type="ECO:0000256" key="6">
    <source>
        <dbReference type="PROSITE-ProRule" id="PRU10010"/>
    </source>
</evidence>
<feature type="domain" description="Semialdehyde dehydrogenase NAD-binding" evidence="7">
    <location>
        <begin position="6"/>
        <end position="143"/>
    </location>
</feature>
<comment type="subcellular location">
    <subcellularLocation>
        <location evidence="5">Cytoplasm</location>
    </subcellularLocation>
</comment>
<comment type="function">
    <text evidence="5">Catalyzes the NADPH-dependent reduction of N-acetyl-5-glutamyl phosphate to yield N-acetyl-L-glutamate 5-semialdehyde.</text>
</comment>
<protein>
    <recommendedName>
        <fullName evidence="5">N-acetyl-gamma-glutamyl-phosphate reductase</fullName>
        <shortName evidence="5">AGPR</shortName>
        <ecNumber evidence="5">1.2.1.38</ecNumber>
    </recommendedName>
    <alternativeName>
        <fullName evidence="5">N-acetyl-glutamate semialdehyde dehydrogenase</fullName>
        <shortName evidence="5">NAGSA dehydrogenase</shortName>
    </alternativeName>
</protein>
<dbReference type="SMART" id="SM00859">
    <property type="entry name" value="Semialdhyde_dh"/>
    <property type="match status" value="1"/>
</dbReference>
<evidence type="ECO:0000256" key="3">
    <source>
        <dbReference type="ARBA" id="ARBA00022857"/>
    </source>
</evidence>
<dbReference type="Proteomes" id="UP000218627">
    <property type="component" value="Unassembled WGS sequence"/>
</dbReference>
<evidence type="ECO:0000259" key="7">
    <source>
        <dbReference type="SMART" id="SM00859"/>
    </source>
</evidence>
<evidence type="ECO:0000256" key="2">
    <source>
        <dbReference type="ARBA" id="ARBA00022605"/>
    </source>
</evidence>
<dbReference type="GO" id="GO:0051287">
    <property type="term" value="F:NAD binding"/>
    <property type="evidence" value="ECO:0007669"/>
    <property type="project" value="InterPro"/>
</dbReference>
<dbReference type="AlphaFoldDB" id="A0A285NPA8"/>
<evidence type="ECO:0000313" key="8">
    <source>
        <dbReference type="EMBL" id="SNZ10753.1"/>
    </source>
</evidence>
<dbReference type="SUPFAM" id="SSF55347">
    <property type="entry name" value="Glyceraldehyde-3-phosphate dehydrogenase-like, C-terminal domain"/>
    <property type="match status" value="1"/>
</dbReference>
<dbReference type="OrthoDB" id="9801289at2"/>
<evidence type="ECO:0000256" key="5">
    <source>
        <dbReference type="HAMAP-Rule" id="MF_00150"/>
    </source>
</evidence>
<keyword evidence="4 5" id="KW-0560">Oxidoreductase</keyword>
<dbReference type="GO" id="GO:0070401">
    <property type="term" value="F:NADP+ binding"/>
    <property type="evidence" value="ECO:0007669"/>
    <property type="project" value="InterPro"/>
</dbReference>
<organism evidence="8 9">
    <name type="scientific">Hydrogenobacter hydrogenophilus</name>
    <dbReference type="NCBI Taxonomy" id="35835"/>
    <lineage>
        <taxon>Bacteria</taxon>
        <taxon>Pseudomonadati</taxon>
        <taxon>Aquificota</taxon>
        <taxon>Aquificia</taxon>
        <taxon>Aquificales</taxon>
        <taxon>Aquificaceae</taxon>
        <taxon>Hydrogenobacter</taxon>
    </lineage>
</organism>
<dbReference type="GO" id="GO:0006526">
    <property type="term" value="P:L-arginine biosynthetic process"/>
    <property type="evidence" value="ECO:0007669"/>
    <property type="project" value="UniProtKB-UniRule"/>
</dbReference>
<keyword evidence="9" id="KW-1185">Reference proteome</keyword>
<dbReference type="NCBIfam" id="TIGR01850">
    <property type="entry name" value="argC"/>
    <property type="match status" value="1"/>
</dbReference>
<keyword evidence="1 5" id="KW-0055">Arginine biosynthesis</keyword>
<dbReference type="InterPro" id="IPR000706">
    <property type="entry name" value="AGPR_type-1"/>
</dbReference>
<keyword evidence="2 5" id="KW-0028">Amino-acid biosynthesis</keyword>
<feature type="active site" evidence="5 6">
    <location>
        <position position="151"/>
    </location>
</feature>
<dbReference type="Gene3D" id="3.30.360.10">
    <property type="entry name" value="Dihydrodipicolinate Reductase, domain 2"/>
    <property type="match status" value="1"/>
</dbReference>
<dbReference type="GO" id="GO:0003942">
    <property type="term" value="F:N-acetyl-gamma-glutamyl-phosphate reductase activity"/>
    <property type="evidence" value="ECO:0007669"/>
    <property type="project" value="UniProtKB-UniRule"/>
</dbReference>
<dbReference type="PANTHER" id="PTHR32338">
    <property type="entry name" value="N-ACETYL-GAMMA-GLUTAMYL-PHOSPHATE REDUCTASE, CHLOROPLASTIC-RELATED-RELATED"/>
    <property type="match status" value="1"/>
</dbReference>
<accession>A0A285NPA8</accession>
<dbReference type="GO" id="GO:0005737">
    <property type="term" value="C:cytoplasm"/>
    <property type="evidence" value="ECO:0007669"/>
    <property type="project" value="UniProtKB-SubCell"/>
</dbReference>
<reference evidence="9" key="1">
    <citation type="submission" date="2017-09" db="EMBL/GenBank/DDBJ databases">
        <authorList>
            <person name="Varghese N."/>
            <person name="Submissions S."/>
        </authorList>
    </citation>
    <scope>NUCLEOTIDE SEQUENCE [LARGE SCALE GENOMIC DNA]</scope>
    <source>
        <strain evidence="9">DSM 2913</strain>
    </source>
</reference>
<dbReference type="HAMAP" id="MF_00150">
    <property type="entry name" value="ArgC_type1"/>
    <property type="match status" value="1"/>
</dbReference>
<dbReference type="CDD" id="cd17895">
    <property type="entry name" value="AGPR_1_N"/>
    <property type="match status" value="1"/>
</dbReference>
<sequence length="340" mass="38353">MEQALRVCVYGATGYTGIELLRYLSQHPYVKVVSVLSRTYAGRYLSDVLPSFFNTYLSKIPLTEEPQEDFDLAFLCLPHEISLNLVPELIKKGKKVIDLSGAYRISKKELYPEFYGFEHVHEETLKLAVYGLPEVFRDSIKNATLVANPGCYPTATLLGLYPFLKEGINLDRVIVDAISGVSGAGRKTAQHFHYPEMEQNIMAYSVEKHRHVPEMEDVITKISGKSVKIRFTPKVIPASRGMLCSLYVQTSEKRLKDLFEETYLCEKFVKIIHEPPATKHVIGTNLCLIYPYYEERTQTAVIITVIDNLGKGASSQAIQNMNIMLGMDEATSIEKPALFP</sequence>
<dbReference type="InterPro" id="IPR058924">
    <property type="entry name" value="AGPR_dimerisation_dom"/>
</dbReference>
<dbReference type="PROSITE" id="PS01224">
    <property type="entry name" value="ARGC"/>
    <property type="match status" value="1"/>
</dbReference>
<evidence type="ECO:0000256" key="1">
    <source>
        <dbReference type="ARBA" id="ARBA00022571"/>
    </source>
</evidence>
<dbReference type="CDD" id="cd23934">
    <property type="entry name" value="AGPR_1_C"/>
    <property type="match status" value="1"/>
</dbReference>
<dbReference type="InterPro" id="IPR023013">
    <property type="entry name" value="AGPR_AS"/>
</dbReference>
<dbReference type="Pfam" id="PF22698">
    <property type="entry name" value="Semialdhyde_dhC_1"/>
    <property type="match status" value="1"/>
</dbReference>
<evidence type="ECO:0000256" key="4">
    <source>
        <dbReference type="ARBA" id="ARBA00023002"/>
    </source>
</evidence>
<dbReference type="EC" id="1.2.1.38" evidence="5"/>
<dbReference type="InterPro" id="IPR036291">
    <property type="entry name" value="NAD(P)-bd_dom_sf"/>
</dbReference>
<name>A0A285NPA8_9AQUI</name>